<sequence>MGLLLDIQDKVPLQLRGLSKLSGISAVEKRRRLLLNHQGQRQLVGCWRDQRENLNDEVHLFRDNGKWIMASWFSDGCHSLDEMNAIDTADGVRLEEKDGNVFGEYLLLQGNDTLAFCNENGCYCTAEKISF</sequence>
<evidence type="ECO:0000313" key="2">
    <source>
        <dbReference type="Proteomes" id="UP000679575"/>
    </source>
</evidence>
<keyword evidence="2" id="KW-1185">Reference proteome</keyword>
<name>A0ABX7YW56_9GAMM</name>
<evidence type="ECO:0000313" key="1">
    <source>
        <dbReference type="EMBL" id="QUN06999.1"/>
    </source>
</evidence>
<protein>
    <submittedName>
        <fullName evidence="1">Uncharacterized protein</fullName>
    </submittedName>
</protein>
<accession>A0ABX7YW56</accession>
<organism evidence="1 2">
    <name type="scientific">Shewanella yunxiaonensis</name>
    <dbReference type="NCBI Taxonomy" id="2829809"/>
    <lineage>
        <taxon>Bacteria</taxon>
        <taxon>Pseudomonadati</taxon>
        <taxon>Pseudomonadota</taxon>
        <taxon>Gammaproteobacteria</taxon>
        <taxon>Alteromonadales</taxon>
        <taxon>Shewanellaceae</taxon>
        <taxon>Shewanella</taxon>
    </lineage>
</organism>
<reference evidence="1 2" key="1">
    <citation type="submission" date="2021-04" db="EMBL/GenBank/DDBJ databases">
        <title>Novel species identification of genus Shewanella.</title>
        <authorList>
            <person name="Liu G."/>
        </authorList>
    </citation>
    <scope>NUCLEOTIDE SEQUENCE [LARGE SCALE GENOMIC DNA]</scope>
    <source>
        <strain evidence="1 2">FJAT-54481</strain>
    </source>
</reference>
<dbReference type="RefSeq" id="WP_212596004.1">
    <property type="nucleotide sequence ID" value="NZ_CP073587.1"/>
</dbReference>
<gene>
    <name evidence="1" type="ORF">KDN34_06070</name>
</gene>
<dbReference type="Proteomes" id="UP000679575">
    <property type="component" value="Chromosome"/>
</dbReference>
<proteinExistence type="predicted"/>
<dbReference type="EMBL" id="CP073587">
    <property type="protein sequence ID" value="QUN06999.1"/>
    <property type="molecule type" value="Genomic_DNA"/>
</dbReference>